<comment type="subcellular location">
    <subcellularLocation>
        <location evidence="1">Mitochondrion</location>
    </subcellularLocation>
</comment>
<evidence type="ECO:0000256" key="2">
    <source>
        <dbReference type="ARBA" id="ARBA00022857"/>
    </source>
</evidence>
<keyword evidence="2" id="KW-0521">NADP</keyword>
<dbReference type="Pfam" id="PF00106">
    <property type="entry name" value="adh_short"/>
    <property type="match status" value="1"/>
</dbReference>
<dbReference type="GO" id="GO:0016491">
    <property type="term" value="F:oxidoreductase activity"/>
    <property type="evidence" value="ECO:0007669"/>
    <property type="project" value="UniProtKB-KW"/>
</dbReference>
<name>A0A7R9GQP1_TIMCR</name>
<dbReference type="AlphaFoldDB" id="A0A7R9GQP1"/>
<dbReference type="PRINTS" id="PR00080">
    <property type="entry name" value="SDRFAMILY"/>
</dbReference>
<organism evidence="7">
    <name type="scientific">Timema cristinae</name>
    <name type="common">Walking stick</name>
    <dbReference type="NCBI Taxonomy" id="61476"/>
    <lineage>
        <taxon>Eukaryota</taxon>
        <taxon>Metazoa</taxon>
        <taxon>Ecdysozoa</taxon>
        <taxon>Arthropoda</taxon>
        <taxon>Hexapoda</taxon>
        <taxon>Insecta</taxon>
        <taxon>Pterygota</taxon>
        <taxon>Neoptera</taxon>
        <taxon>Polyneoptera</taxon>
        <taxon>Phasmatodea</taxon>
        <taxon>Timematodea</taxon>
        <taxon>Timematoidea</taxon>
        <taxon>Timematidae</taxon>
        <taxon>Timema</taxon>
    </lineage>
</organism>
<protein>
    <submittedName>
        <fullName evidence="7">Uncharacterized protein</fullName>
    </submittedName>
</protein>
<keyword evidence="3" id="KW-0560">Oxidoreductase</keyword>
<proteinExistence type="inferred from homology"/>
<dbReference type="InterPro" id="IPR052149">
    <property type="entry name" value="17-beta-HSD3-like"/>
</dbReference>
<dbReference type="FunFam" id="3.40.50.720:FF:000137">
    <property type="entry name" value="Hydroxysteroid (17-beta) dehydrogenase 3"/>
    <property type="match status" value="1"/>
</dbReference>
<feature type="region of interest" description="Disordered" evidence="6">
    <location>
        <begin position="75"/>
        <end position="97"/>
    </location>
</feature>
<dbReference type="InterPro" id="IPR002347">
    <property type="entry name" value="SDR_fam"/>
</dbReference>
<comment type="similarity">
    <text evidence="5">Belongs to the short-chain dehydrogenases/reductases (SDR) family. 17-beta-HSD 3 subfamily.</text>
</comment>
<gene>
    <name evidence="7" type="ORF">TCEB3V08_LOCUS675</name>
</gene>
<sequence>MVDSEWSVTLFAALAGLGCALFVWLLADSVWALFYGIRVHLMPYITPQPVNLMDMFGTWAGIGKVELEEVNPHLRGGGVENHLEKTTPSSPDRDSNLDLPVLSSRAQHDKRLANALVVLSSTAEDGEIEVRISPATRLVDSFVALGNFVSCKPVGKVIGPQTSGREPIFVVTGSTDGIGKAYAYELAHRGVNIVLISRNIDKLNQVASEIKTNFNVETKVIAADFSKGQQVFNNIEIELKDIPVGILVNNVGRQYSYPMYLGEVPQQELWDILNINIGATTMMTRMLLPQMQQRKKGAIVNVSSGSELQPLPLMTVYAASKVFVKSFSDGLRFEYQDDGITVQHLSPLFVNTKMNAFSHRLQESSIFVPNATTYAHYAVNTLGKVNTTTGYWAHGIQVKLTQKNEFP</sequence>
<dbReference type="InterPro" id="IPR036291">
    <property type="entry name" value="NAD(P)-bd_dom_sf"/>
</dbReference>
<evidence type="ECO:0000256" key="1">
    <source>
        <dbReference type="ARBA" id="ARBA00004173"/>
    </source>
</evidence>
<dbReference type="InterPro" id="IPR020904">
    <property type="entry name" value="Sc_DH/Rdtase_CS"/>
</dbReference>
<dbReference type="GO" id="GO:0005739">
    <property type="term" value="C:mitochondrion"/>
    <property type="evidence" value="ECO:0007669"/>
    <property type="project" value="UniProtKB-SubCell"/>
</dbReference>
<feature type="compositionally biased region" description="Basic and acidic residues" evidence="6">
    <location>
        <begin position="81"/>
        <end position="96"/>
    </location>
</feature>
<dbReference type="CDD" id="cd05356">
    <property type="entry name" value="17beta-HSD1_like_SDR_c"/>
    <property type="match status" value="1"/>
</dbReference>
<dbReference type="PRINTS" id="PR00081">
    <property type="entry name" value="GDHRDH"/>
</dbReference>
<evidence type="ECO:0000313" key="7">
    <source>
        <dbReference type="EMBL" id="CAD7392663.1"/>
    </source>
</evidence>
<dbReference type="Gene3D" id="3.40.50.720">
    <property type="entry name" value="NAD(P)-binding Rossmann-like Domain"/>
    <property type="match status" value="1"/>
</dbReference>
<keyword evidence="4" id="KW-0496">Mitochondrion</keyword>
<dbReference type="EMBL" id="OC316572">
    <property type="protein sequence ID" value="CAD7392663.1"/>
    <property type="molecule type" value="Genomic_DNA"/>
</dbReference>
<evidence type="ECO:0000256" key="6">
    <source>
        <dbReference type="SAM" id="MobiDB-lite"/>
    </source>
</evidence>
<dbReference type="PANTHER" id="PTHR44889">
    <property type="entry name" value="INACTIVE HYDROXYSTEROID DEHYDROGENASE-LIKE PROTEIN 1"/>
    <property type="match status" value="1"/>
</dbReference>
<evidence type="ECO:0000256" key="3">
    <source>
        <dbReference type="ARBA" id="ARBA00023002"/>
    </source>
</evidence>
<reference evidence="7" key="1">
    <citation type="submission" date="2020-11" db="EMBL/GenBank/DDBJ databases">
        <authorList>
            <person name="Tran Van P."/>
        </authorList>
    </citation>
    <scope>NUCLEOTIDE SEQUENCE</scope>
</reference>
<evidence type="ECO:0000256" key="5">
    <source>
        <dbReference type="ARBA" id="ARBA00038261"/>
    </source>
</evidence>
<accession>A0A7R9GQP1</accession>
<dbReference type="PANTHER" id="PTHR44889:SF1">
    <property type="entry name" value="INACTIVE HYDROXYSTEROID DEHYDROGENASE-LIKE PROTEIN 1"/>
    <property type="match status" value="1"/>
</dbReference>
<dbReference type="SUPFAM" id="SSF51735">
    <property type="entry name" value="NAD(P)-binding Rossmann-fold domains"/>
    <property type="match status" value="1"/>
</dbReference>
<dbReference type="PROSITE" id="PS00061">
    <property type="entry name" value="ADH_SHORT"/>
    <property type="match status" value="1"/>
</dbReference>
<evidence type="ECO:0000256" key="4">
    <source>
        <dbReference type="ARBA" id="ARBA00023128"/>
    </source>
</evidence>